<dbReference type="PANTHER" id="PTHR30461">
    <property type="entry name" value="DNA-INVERTASE FROM LAMBDOID PROPHAGE"/>
    <property type="match status" value="1"/>
</dbReference>
<evidence type="ECO:0000313" key="4">
    <source>
        <dbReference type="EMBL" id="MBC8597566.1"/>
    </source>
</evidence>
<comment type="caution">
    <text evidence="4">The sequence shown here is derived from an EMBL/GenBank/DDBJ whole genome shotgun (WGS) entry which is preliminary data.</text>
</comment>
<keyword evidence="2" id="KW-0233">DNA recombination</keyword>
<organism evidence="4 5">
    <name type="scientific">Qingrenia yutianensis</name>
    <dbReference type="NCBI Taxonomy" id="2763676"/>
    <lineage>
        <taxon>Bacteria</taxon>
        <taxon>Bacillati</taxon>
        <taxon>Bacillota</taxon>
        <taxon>Clostridia</taxon>
        <taxon>Eubacteriales</taxon>
        <taxon>Oscillospiraceae</taxon>
        <taxon>Qingrenia</taxon>
    </lineage>
</organism>
<dbReference type="EMBL" id="JACRTE010000062">
    <property type="protein sequence ID" value="MBC8597566.1"/>
    <property type="molecule type" value="Genomic_DNA"/>
</dbReference>
<dbReference type="Pfam" id="PF07508">
    <property type="entry name" value="Recombinase"/>
    <property type="match status" value="1"/>
</dbReference>
<dbReference type="RefSeq" id="WP_262432828.1">
    <property type="nucleotide sequence ID" value="NZ_JACRTE010000062.1"/>
</dbReference>
<dbReference type="PROSITE" id="PS51737">
    <property type="entry name" value="RECOMBINASE_DNA_BIND"/>
    <property type="match status" value="1"/>
</dbReference>
<dbReference type="Pfam" id="PF13408">
    <property type="entry name" value="Zn_ribbon_recom"/>
    <property type="match status" value="1"/>
</dbReference>
<proteinExistence type="predicted"/>
<evidence type="ECO:0000256" key="2">
    <source>
        <dbReference type="ARBA" id="ARBA00023172"/>
    </source>
</evidence>
<dbReference type="GO" id="GO:0003677">
    <property type="term" value="F:DNA binding"/>
    <property type="evidence" value="ECO:0007669"/>
    <property type="project" value="UniProtKB-KW"/>
</dbReference>
<name>A0A926FA68_9FIRM</name>
<dbReference type="Proteomes" id="UP000647416">
    <property type="component" value="Unassembled WGS sequence"/>
</dbReference>
<dbReference type="InterPro" id="IPR025827">
    <property type="entry name" value="Zn_ribbon_recom_dom"/>
</dbReference>
<dbReference type="InterPro" id="IPR011109">
    <property type="entry name" value="DNA_bind_recombinase_dom"/>
</dbReference>
<dbReference type="AlphaFoldDB" id="A0A926FA68"/>
<sequence length="292" mass="33570">MANRYIPFGYEIVDAQVVIIEREAEVVRNVFSLYVQGNSLKTISERLNMMPISYAGDDRKWDKNMVKRMLENKKYIGDKDYPVIIPPETAELALKCKDKKCVEISENDKIKLDMYRAKACCAICGAKMKRSHAGSGERRRIYWQCTNAECDGNRHLFREKILDNMLLELLNELTDNLANIDYAEDRDYEKNIEVIRLTNEMNELIQKPDTDSGEVIDKIMELASAKFNICEAGDNSAITEKIKSELAILPKQTTVDGRVADKVIKSIKMHPDKHIWVQLINGKVFEKKESIL</sequence>
<dbReference type="Gene3D" id="3.90.1750.20">
    <property type="entry name" value="Putative Large Serine Recombinase, Chain B, Domain 2"/>
    <property type="match status" value="1"/>
</dbReference>
<protein>
    <submittedName>
        <fullName evidence="4">Recombinase family protein</fullName>
    </submittedName>
</protein>
<reference evidence="4" key="1">
    <citation type="submission" date="2020-08" db="EMBL/GenBank/DDBJ databases">
        <title>Genome public.</title>
        <authorList>
            <person name="Liu C."/>
            <person name="Sun Q."/>
        </authorList>
    </citation>
    <scope>NUCLEOTIDE SEQUENCE</scope>
    <source>
        <strain evidence="4">NSJ-50</strain>
    </source>
</reference>
<keyword evidence="1" id="KW-0238">DNA-binding</keyword>
<evidence type="ECO:0000256" key="1">
    <source>
        <dbReference type="ARBA" id="ARBA00023125"/>
    </source>
</evidence>
<evidence type="ECO:0000259" key="3">
    <source>
        <dbReference type="PROSITE" id="PS51737"/>
    </source>
</evidence>
<dbReference type="GO" id="GO:0000150">
    <property type="term" value="F:DNA strand exchange activity"/>
    <property type="evidence" value="ECO:0007669"/>
    <property type="project" value="InterPro"/>
</dbReference>
<dbReference type="PANTHER" id="PTHR30461:SF2">
    <property type="entry name" value="SERINE RECOMBINASE PINE-RELATED"/>
    <property type="match status" value="1"/>
</dbReference>
<dbReference type="InterPro" id="IPR038109">
    <property type="entry name" value="DNA_bind_recomb_sf"/>
</dbReference>
<gene>
    <name evidence="4" type="ORF">H8706_11960</name>
</gene>
<feature type="domain" description="Recombinase" evidence="3">
    <location>
        <begin position="7"/>
        <end position="103"/>
    </location>
</feature>
<accession>A0A926FA68</accession>
<evidence type="ECO:0000313" key="5">
    <source>
        <dbReference type="Proteomes" id="UP000647416"/>
    </source>
</evidence>
<dbReference type="InterPro" id="IPR050639">
    <property type="entry name" value="SSR_resolvase"/>
</dbReference>
<keyword evidence="5" id="KW-1185">Reference proteome</keyword>